<dbReference type="AlphaFoldDB" id="A0A9P6FF30"/>
<evidence type="ECO:0000313" key="3">
    <source>
        <dbReference type="Proteomes" id="UP000723463"/>
    </source>
</evidence>
<dbReference type="InterPro" id="IPR000073">
    <property type="entry name" value="AB_hydrolase_1"/>
</dbReference>
<accession>A0A9P6FF30</accession>
<dbReference type="InterPro" id="IPR022742">
    <property type="entry name" value="Hydrolase_4"/>
</dbReference>
<reference evidence="2" key="1">
    <citation type="journal article" date="2020" name="Fungal Divers.">
        <title>Resolving the Mortierellaceae phylogeny through synthesis of multi-gene phylogenetics and phylogenomics.</title>
        <authorList>
            <person name="Vandepol N."/>
            <person name="Liber J."/>
            <person name="Desiro A."/>
            <person name="Na H."/>
            <person name="Kennedy M."/>
            <person name="Barry K."/>
            <person name="Grigoriev I.V."/>
            <person name="Miller A.N."/>
            <person name="O'Donnell K."/>
            <person name="Stajich J.E."/>
            <person name="Bonito G."/>
        </authorList>
    </citation>
    <scope>NUCLEOTIDE SEQUENCE</scope>
    <source>
        <strain evidence="2">NRRL 2591</strain>
    </source>
</reference>
<proteinExistence type="predicted"/>
<name>A0A9P6FF30_9FUNG</name>
<feature type="domain" description="Serine aminopeptidase S33" evidence="1">
    <location>
        <begin position="43"/>
        <end position="287"/>
    </location>
</feature>
<evidence type="ECO:0000313" key="2">
    <source>
        <dbReference type="EMBL" id="KAF9549397.1"/>
    </source>
</evidence>
<dbReference type="InterPro" id="IPR029058">
    <property type="entry name" value="AB_hydrolase_fold"/>
</dbReference>
<dbReference type="SUPFAM" id="SSF53474">
    <property type="entry name" value="alpha/beta-Hydrolases"/>
    <property type="match status" value="1"/>
</dbReference>
<protein>
    <recommendedName>
        <fullName evidence="1">Serine aminopeptidase S33 domain-containing protein</fullName>
    </recommendedName>
</protein>
<dbReference type="PANTHER" id="PTHR43433:SF5">
    <property type="entry name" value="AB HYDROLASE-1 DOMAIN-CONTAINING PROTEIN"/>
    <property type="match status" value="1"/>
</dbReference>
<comment type="caution">
    <text evidence="2">The sequence shown here is derived from an EMBL/GenBank/DDBJ whole genome shotgun (WGS) entry which is preliminary data.</text>
</comment>
<dbReference type="Gene3D" id="3.40.50.1820">
    <property type="entry name" value="alpha/beta hydrolase"/>
    <property type="match status" value="1"/>
</dbReference>
<gene>
    <name evidence="2" type="ORF">EC957_003786</name>
</gene>
<dbReference type="Proteomes" id="UP000723463">
    <property type="component" value="Unassembled WGS sequence"/>
</dbReference>
<keyword evidence="3" id="KW-1185">Reference proteome</keyword>
<evidence type="ECO:0000259" key="1">
    <source>
        <dbReference type="Pfam" id="PF12146"/>
    </source>
</evidence>
<dbReference type="PANTHER" id="PTHR43433">
    <property type="entry name" value="HYDROLASE, ALPHA/BETA FOLD FAMILY PROTEIN"/>
    <property type="match status" value="1"/>
</dbReference>
<dbReference type="PRINTS" id="PR00111">
    <property type="entry name" value="ABHYDROLASE"/>
</dbReference>
<dbReference type="InterPro" id="IPR050471">
    <property type="entry name" value="AB_hydrolase"/>
</dbReference>
<dbReference type="EMBL" id="JAAAXW010000019">
    <property type="protein sequence ID" value="KAF9549397.1"/>
    <property type="molecule type" value="Genomic_DNA"/>
</dbReference>
<dbReference type="Pfam" id="PF12146">
    <property type="entry name" value="Hydrolase_4"/>
    <property type="match status" value="1"/>
</dbReference>
<sequence length="313" mass="34443">MRQPSSTGLPCFDKGHIKVGLERGDKKPVKLYYEKTGEGPIKLLLITGLGTPASGWDPVVEYFSKRPEYTIVAFDNRGTGYSDAPYGLYSTSQMAQDALELLDGLGWHSDVNVAGISMGGMISLELILAAPKRFSSLVLTSTNAGRSPPQLVTLAFFARVLTILDPHLRLRFITDHLYPKSWLGEPAPPDTEFKTNRDFVTVALKKQYVDIPMQPLHANIAQVWAALTHHVSPQRLAQIRASQIPVLIVTGTDDQLVRHSASKYMQKHLGCRMSIFEGSGHIIPSEQTVAYCGLVEELVCESHGDCGLLQSEI</sequence>
<organism evidence="2 3">
    <name type="scientific">Mortierella hygrophila</name>
    <dbReference type="NCBI Taxonomy" id="979708"/>
    <lineage>
        <taxon>Eukaryota</taxon>
        <taxon>Fungi</taxon>
        <taxon>Fungi incertae sedis</taxon>
        <taxon>Mucoromycota</taxon>
        <taxon>Mortierellomycotina</taxon>
        <taxon>Mortierellomycetes</taxon>
        <taxon>Mortierellales</taxon>
        <taxon>Mortierellaceae</taxon>
        <taxon>Mortierella</taxon>
    </lineage>
</organism>